<reference evidence="1 2" key="1">
    <citation type="journal article" date="2014" name="PLoS Genet.">
        <title>Phylogenetically driven sequencing of extremely halophilic archaea reveals strategies for static and dynamic osmo-response.</title>
        <authorList>
            <person name="Becker E.A."/>
            <person name="Seitzer P.M."/>
            <person name="Tritt A."/>
            <person name="Larsen D."/>
            <person name="Krusor M."/>
            <person name="Yao A.I."/>
            <person name="Wu D."/>
            <person name="Madern D."/>
            <person name="Eisen J.A."/>
            <person name="Darling A.E."/>
            <person name="Facciotti M.T."/>
        </authorList>
    </citation>
    <scope>NUCLEOTIDE SEQUENCE [LARGE SCALE GENOMIC DNA]</scope>
    <source>
        <strain evidence="1 2">DSM 12278</strain>
    </source>
</reference>
<dbReference type="AlphaFoldDB" id="M0AKG6"/>
<accession>M0AKG6</accession>
<name>M0AKG6_NATA1</name>
<dbReference type="Proteomes" id="UP000011554">
    <property type="component" value="Unassembled WGS sequence"/>
</dbReference>
<evidence type="ECO:0000313" key="2">
    <source>
        <dbReference type="Proteomes" id="UP000011554"/>
    </source>
</evidence>
<sequence length="143" mass="15492">MNGSRRCVLASIGTALTAGCTDRFAADSGIKLGSLRVANPADRAHTVDLWLERDGQGVYDGSVEVAPDEDVWIDPTWSSEPAEYDLYYTVSDSDEVSVSRLHEIDTDINGECSVGDLWTIKGSNRSGVSLRSVDQYEAAECNV</sequence>
<dbReference type="OrthoDB" id="200422at2157"/>
<dbReference type="EMBL" id="AOIO01000040">
    <property type="protein sequence ID" value="ELY97883.1"/>
    <property type="molecule type" value="Genomic_DNA"/>
</dbReference>
<evidence type="ECO:0000313" key="1">
    <source>
        <dbReference type="EMBL" id="ELY97883.1"/>
    </source>
</evidence>
<proteinExistence type="predicted"/>
<dbReference type="PATRIC" id="fig|29540.5.peg.3696"/>
<dbReference type="PROSITE" id="PS51257">
    <property type="entry name" value="PROKAR_LIPOPROTEIN"/>
    <property type="match status" value="1"/>
</dbReference>
<gene>
    <name evidence="1" type="ORF">C481_18145</name>
</gene>
<keyword evidence="2" id="KW-1185">Reference proteome</keyword>
<dbReference type="RefSeq" id="WP_006110731.1">
    <property type="nucleotide sequence ID" value="NZ_AOIO01000040.1"/>
</dbReference>
<protein>
    <submittedName>
        <fullName evidence="1">Uncharacterized protein</fullName>
    </submittedName>
</protein>
<comment type="caution">
    <text evidence="1">The sequence shown here is derived from an EMBL/GenBank/DDBJ whole genome shotgun (WGS) entry which is preliminary data.</text>
</comment>
<organism evidence="1 2">
    <name type="scientific">Natrialba asiatica (strain ATCC 700177 / DSM 12278 / JCM 9576 / FERM P-10747 / NBRC 102637 / 172P1)</name>
    <dbReference type="NCBI Taxonomy" id="29540"/>
    <lineage>
        <taxon>Archaea</taxon>
        <taxon>Methanobacteriati</taxon>
        <taxon>Methanobacteriota</taxon>
        <taxon>Stenosarchaea group</taxon>
        <taxon>Halobacteria</taxon>
        <taxon>Halobacteriales</taxon>
        <taxon>Natrialbaceae</taxon>
        <taxon>Natrialba</taxon>
    </lineage>
</organism>